<reference evidence="2 3" key="1">
    <citation type="submission" date="2018-11" db="EMBL/GenBank/DDBJ databases">
        <authorList>
            <person name="Huo Y."/>
        </authorList>
    </citation>
    <scope>NUCLEOTIDE SEQUENCE [LARGE SCALE GENOMIC DNA]</scope>
    <source>
        <strain evidence="2 3">DSM 30132</strain>
    </source>
</reference>
<dbReference type="EMBL" id="RJJT01000015">
    <property type="protein sequence ID" value="RSB67135.1"/>
    <property type="molecule type" value="Genomic_DNA"/>
</dbReference>
<gene>
    <name evidence="2" type="ORF">EFD55_21740</name>
    <name evidence="1" type="ORF">FHS26_004333</name>
</gene>
<dbReference type="SUPFAM" id="SSF53254">
    <property type="entry name" value="Phosphoglycerate mutase-like"/>
    <property type="match status" value="1"/>
</dbReference>
<dbReference type="Pfam" id="PF00300">
    <property type="entry name" value="His_Phos_1"/>
    <property type="match status" value="1"/>
</dbReference>
<dbReference type="PANTHER" id="PTHR48100:SF10">
    <property type="entry name" value="2-CARBOXY-D-ARABINITOL-1-PHOSPHATASE-RELATED"/>
    <property type="match status" value="1"/>
</dbReference>
<sequence length="187" mass="20254">MNTRLTWICHGATAASRKALFPLDEPLEDKAVGEAAGMAAPPRADRIAASPALRARQTAQALRLDARTDPALRDCDHGRWAGRPIAAIEAEEPENLMAWMSDPQAAPHGGESFADLRTRVAGWMDEQSLLGGHVIAVSHAAVIRAAVAHVLQAPLSSFWLVDVEPLAIVRMTSNGRRWSLRFSISDH</sequence>
<dbReference type="Proteomes" id="UP000518315">
    <property type="component" value="Unassembled WGS sequence"/>
</dbReference>
<dbReference type="Proteomes" id="UP000277279">
    <property type="component" value="Unassembled WGS sequence"/>
</dbReference>
<evidence type="ECO:0000313" key="3">
    <source>
        <dbReference type="Proteomes" id="UP000277279"/>
    </source>
</evidence>
<dbReference type="OrthoDB" id="7502553at2"/>
<dbReference type="RefSeq" id="WP_125847193.1">
    <property type="nucleotide sequence ID" value="NZ_JACHXH010000015.1"/>
</dbReference>
<reference evidence="1 4" key="2">
    <citation type="submission" date="2020-08" db="EMBL/GenBank/DDBJ databases">
        <title>Genomic Encyclopedia of Type Strains, Phase III (KMG-III): the genomes of soil and plant-associated and newly described type strains.</title>
        <authorList>
            <person name="Whitman W."/>
        </authorList>
    </citation>
    <scope>NUCLEOTIDE SEQUENCE [LARGE SCALE GENOMIC DNA]</scope>
    <source>
        <strain evidence="1 4">CECT 4113</strain>
    </source>
</reference>
<dbReference type="InterPro" id="IPR050275">
    <property type="entry name" value="PGM_Phosphatase"/>
</dbReference>
<evidence type="ECO:0000313" key="1">
    <source>
        <dbReference type="EMBL" id="MBB3136578.1"/>
    </source>
</evidence>
<dbReference type="PANTHER" id="PTHR48100">
    <property type="entry name" value="BROAD-SPECIFICITY PHOSPHATASE YOR283W-RELATED"/>
    <property type="match status" value="1"/>
</dbReference>
<comment type="caution">
    <text evidence="2">The sequence shown here is derived from an EMBL/GenBank/DDBJ whole genome shotgun (WGS) entry which is preliminary data.</text>
</comment>
<organism evidence="2 3">
    <name type="scientific">Rhizobium pisi</name>
    <dbReference type="NCBI Taxonomy" id="574561"/>
    <lineage>
        <taxon>Bacteria</taxon>
        <taxon>Pseudomonadati</taxon>
        <taxon>Pseudomonadota</taxon>
        <taxon>Alphaproteobacteria</taxon>
        <taxon>Hyphomicrobiales</taxon>
        <taxon>Rhizobiaceae</taxon>
        <taxon>Rhizobium/Agrobacterium group</taxon>
        <taxon>Rhizobium</taxon>
    </lineage>
</organism>
<keyword evidence="4" id="KW-1185">Reference proteome</keyword>
<dbReference type="SMART" id="SM00855">
    <property type="entry name" value="PGAM"/>
    <property type="match status" value="1"/>
</dbReference>
<accession>A0A427MGK6</accession>
<proteinExistence type="predicted"/>
<evidence type="ECO:0000313" key="4">
    <source>
        <dbReference type="Proteomes" id="UP000518315"/>
    </source>
</evidence>
<name>A0A427MGK6_9HYPH</name>
<dbReference type="CDD" id="cd07067">
    <property type="entry name" value="HP_PGM_like"/>
    <property type="match status" value="1"/>
</dbReference>
<dbReference type="EMBL" id="JACHXH010000015">
    <property type="protein sequence ID" value="MBB3136578.1"/>
    <property type="molecule type" value="Genomic_DNA"/>
</dbReference>
<dbReference type="InterPro" id="IPR013078">
    <property type="entry name" value="His_Pase_superF_clade-1"/>
</dbReference>
<dbReference type="GO" id="GO:0016791">
    <property type="term" value="F:phosphatase activity"/>
    <property type="evidence" value="ECO:0007669"/>
    <property type="project" value="TreeGrafter"/>
</dbReference>
<protein>
    <submittedName>
        <fullName evidence="1">Broad specificity phosphatase PhoE</fullName>
    </submittedName>
    <submittedName>
        <fullName evidence="2">Histidine phosphatase family protein</fullName>
    </submittedName>
</protein>
<dbReference type="InterPro" id="IPR029033">
    <property type="entry name" value="His_PPase_superfam"/>
</dbReference>
<evidence type="ECO:0000313" key="2">
    <source>
        <dbReference type="EMBL" id="RSB67135.1"/>
    </source>
</evidence>
<dbReference type="Gene3D" id="3.40.50.1240">
    <property type="entry name" value="Phosphoglycerate mutase-like"/>
    <property type="match status" value="1"/>
</dbReference>
<dbReference type="AlphaFoldDB" id="A0A427MGK6"/>